<evidence type="ECO:0000313" key="1">
    <source>
        <dbReference type="EMBL" id="KAI7752789.1"/>
    </source>
</evidence>
<sequence length="94" mass="10409">MFQLDVPATMSVVKTLCGLDNVERAVALMDAIGCFDTRISDSKRLHEVLNIVGRKECCRADLPEGSIGSSNAKEDDWLKCIYETVQGRLVHSHT</sequence>
<dbReference type="Proteomes" id="UP001206925">
    <property type="component" value="Unassembled WGS sequence"/>
</dbReference>
<evidence type="ECO:0000313" key="2">
    <source>
        <dbReference type="Proteomes" id="UP001206925"/>
    </source>
</evidence>
<gene>
    <name evidence="1" type="ORF">M8C21_021741</name>
</gene>
<dbReference type="EMBL" id="JAMZMK010005602">
    <property type="protein sequence ID" value="KAI7752789.1"/>
    <property type="molecule type" value="Genomic_DNA"/>
</dbReference>
<proteinExistence type="predicted"/>
<organism evidence="1 2">
    <name type="scientific">Ambrosia artemisiifolia</name>
    <name type="common">Common ragweed</name>
    <dbReference type="NCBI Taxonomy" id="4212"/>
    <lineage>
        <taxon>Eukaryota</taxon>
        <taxon>Viridiplantae</taxon>
        <taxon>Streptophyta</taxon>
        <taxon>Embryophyta</taxon>
        <taxon>Tracheophyta</taxon>
        <taxon>Spermatophyta</taxon>
        <taxon>Magnoliopsida</taxon>
        <taxon>eudicotyledons</taxon>
        <taxon>Gunneridae</taxon>
        <taxon>Pentapetalae</taxon>
        <taxon>asterids</taxon>
        <taxon>campanulids</taxon>
        <taxon>Asterales</taxon>
        <taxon>Asteraceae</taxon>
        <taxon>Asteroideae</taxon>
        <taxon>Heliantheae alliance</taxon>
        <taxon>Heliantheae</taxon>
        <taxon>Ambrosia</taxon>
    </lineage>
</organism>
<reference evidence="1" key="1">
    <citation type="submission" date="2022-06" db="EMBL/GenBank/DDBJ databases">
        <title>Uncovering the hologenomic basis of an extraordinary plant invasion.</title>
        <authorList>
            <person name="Bieker V.C."/>
            <person name="Martin M.D."/>
            <person name="Gilbert T."/>
            <person name="Hodgins K."/>
            <person name="Battlay P."/>
            <person name="Petersen B."/>
            <person name="Wilson J."/>
        </authorList>
    </citation>
    <scope>NUCLEOTIDE SEQUENCE</scope>
    <source>
        <strain evidence="1">AA19_3_7</strain>
        <tissue evidence="1">Leaf</tissue>
    </source>
</reference>
<accession>A0AAD5D3I8</accession>
<protein>
    <submittedName>
        <fullName evidence="1">Uncharacterized protein</fullName>
    </submittedName>
</protein>
<dbReference type="AlphaFoldDB" id="A0AAD5D3I8"/>
<name>A0AAD5D3I8_AMBAR</name>
<comment type="caution">
    <text evidence="1">The sequence shown here is derived from an EMBL/GenBank/DDBJ whole genome shotgun (WGS) entry which is preliminary data.</text>
</comment>
<keyword evidence="2" id="KW-1185">Reference proteome</keyword>